<proteinExistence type="predicted"/>
<evidence type="ECO:0000313" key="1">
    <source>
        <dbReference type="EMBL" id="KCV68364.1"/>
    </source>
</evidence>
<protein>
    <submittedName>
        <fullName evidence="1">Uncharacterized protein</fullName>
    </submittedName>
</protein>
<dbReference type="EMBL" id="KB932209">
    <property type="protein sequence ID" value="KCV68364.1"/>
    <property type="molecule type" value="Genomic_DNA"/>
</dbReference>
<reference evidence="1" key="1">
    <citation type="submission" date="2013-04" db="EMBL/GenBank/DDBJ databases">
        <title>The Genome Sequence of Fonticula alba ATCC 38817.</title>
        <authorList>
            <consortium name="The Broad Institute Genomics Platform"/>
            <person name="Russ C."/>
            <person name="Cuomo C."/>
            <person name="Burger G."/>
            <person name="Gray M.W."/>
            <person name="Holland P.W.H."/>
            <person name="King N."/>
            <person name="Lang F.B.F."/>
            <person name="Roger A.J."/>
            <person name="Ruiz-Trillo I."/>
            <person name="Brown M."/>
            <person name="Walker B."/>
            <person name="Young S."/>
            <person name="Zeng Q."/>
            <person name="Gargeya S."/>
            <person name="Fitzgerald M."/>
            <person name="Haas B."/>
            <person name="Abouelleil A."/>
            <person name="Allen A.W."/>
            <person name="Alvarado L."/>
            <person name="Arachchi H.M."/>
            <person name="Berlin A.M."/>
            <person name="Chapman S.B."/>
            <person name="Gainer-Dewar J."/>
            <person name="Goldberg J."/>
            <person name="Griggs A."/>
            <person name="Gujja S."/>
            <person name="Hansen M."/>
            <person name="Howarth C."/>
            <person name="Imamovic A."/>
            <person name="Ireland A."/>
            <person name="Larimer J."/>
            <person name="McCowan C."/>
            <person name="Murphy C."/>
            <person name="Pearson M."/>
            <person name="Poon T.W."/>
            <person name="Priest M."/>
            <person name="Roberts A."/>
            <person name="Saif S."/>
            <person name="Shea T."/>
            <person name="Sisk P."/>
            <person name="Sykes S."/>
            <person name="Wortman J."/>
            <person name="Nusbaum C."/>
            <person name="Birren B."/>
        </authorList>
    </citation>
    <scope>NUCLEOTIDE SEQUENCE [LARGE SCALE GENOMIC DNA]</scope>
    <source>
        <strain evidence="1">ATCC 38817</strain>
    </source>
</reference>
<sequence>MAQHARPAPKSRALSSGCGYFHGAVGLARCLRPTCKKVENSTHDRPPASPIAVADLRAGLSTSCLEAGSR</sequence>
<dbReference type="Proteomes" id="UP000030693">
    <property type="component" value="Unassembled WGS sequence"/>
</dbReference>
<accession>A0A058Z257</accession>
<gene>
    <name evidence="1" type="ORF">H696_05280</name>
</gene>
<dbReference type="GeneID" id="20530005"/>
<keyword evidence="2" id="KW-1185">Reference proteome</keyword>
<name>A0A058Z257_FONAL</name>
<organism evidence="1">
    <name type="scientific">Fonticula alba</name>
    <name type="common">Slime mold</name>
    <dbReference type="NCBI Taxonomy" id="691883"/>
    <lineage>
        <taxon>Eukaryota</taxon>
        <taxon>Rotosphaerida</taxon>
        <taxon>Fonticulaceae</taxon>
        <taxon>Fonticula</taxon>
    </lineage>
</organism>
<dbReference type="RefSeq" id="XP_009497418.1">
    <property type="nucleotide sequence ID" value="XM_009499143.1"/>
</dbReference>
<dbReference type="AlphaFoldDB" id="A0A058Z257"/>
<evidence type="ECO:0000313" key="2">
    <source>
        <dbReference type="Proteomes" id="UP000030693"/>
    </source>
</evidence>